<dbReference type="SMART" id="SM00304">
    <property type="entry name" value="HAMP"/>
    <property type="match status" value="1"/>
</dbReference>
<evidence type="ECO:0000256" key="9">
    <source>
        <dbReference type="SAM" id="Phobius"/>
    </source>
</evidence>
<dbReference type="EMBL" id="JAAVJL010000001">
    <property type="protein sequence ID" value="NMF58855.1"/>
    <property type="molecule type" value="Genomic_DNA"/>
</dbReference>
<dbReference type="CDD" id="cd06225">
    <property type="entry name" value="HAMP"/>
    <property type="match status" value="1"/>
</dbReference>
<dbReference type="Gene3D" id="3.30.565.10">
    <property type="entry name" value="Histidine kinase-like ATPase, C-terminal domain"/>
    <property type="match status" value="1"/>
</dbReference>
<gene>
    <name evidence="13" type="ORF">HC246_12670</name>
</gene>
<keyword evidence="14" id="KW-1185">Reference proteome</keyword>
<keyword evidence="6" id="KW-0418">Kinase</keyword>
<dbReference type="InterPro" id="IPR003661">
    <property type="entry name" value="HisK_dim/P_dom"/>
</dbReference>
<dbReference type="Gene3D" id="3.40.50.2300">
    <property type="match status" value="1"/>
</dbReference>
<evidence type="ECO:0000259" key="10">
    <source>
        <dbReference type="PROSITE" id="PS50109"/>
    </source>
</evidence>
<feature type="domain" description="HAMP" evidence="12">
    <location>
        <begin position="105"/>
        <end position="157"/>
    </location>
</feature>
<organism evidence="13 14">
    <name type="scientific">Pseudanabaena yagii GIHE-NHR1</name>
    <dbReference type="NCBI Taxonomy" id="2722753"/>
    <lineage>
        <taxon>Bacteria</taxon>
        <taxon>Bacillati</taxon>
        <taxon>Cyanobacteriota</taxon>
        <taxon>Cyanophyceae</taxon>
        <taxon>Pseudanabaenales</taxon>
        <taxon>Pseudanabaenaceae</taxon>
        <taxon>Pseudanabaena</taxon>
        <taxon>Pseudanabaena yagii</taxon>
    </lineage>
</organism>
<dbReference type="InterPro" id="IPR005467">
    <property type="entry name" value="His_kinase_dom"/>
</dbReference>
<keyword evidence="5" id="KW-0808">Transferase</keyword>
<reference evidence="13 14" key="1">
    <citation type="submission" date="2020-03" db="EMBL/GenBank/DDBJ databases">
        <title>Draft Genome Sequence of 2-Methylisoborneol Producing Pseudanabaena yagii Strain GIHE-NHR1 Isolated from North Han River in South Korea.</title>
        <authorList>
            <person name="Jeong J."/>
        </authorList>
    </citation>
    <scope>NUCLEOTIDE SEQUENCE [LARGE SCALE GENOMIC DNA]</scope>
    <source>
        <strain evidence="13 14">GIHE-NHR1</strain>
    </source>
</reference>
<dbReference type="RefSeq" id="WP_169363702.1">
    <property type="nucleotide sequence ID" value="NZ_JAAVJL010000001.1"/>
</dbReference>
<dbReference type="PROSITE" id="PS50110">
    <property type="entry name" value="RESPONSE_REGULATORY"/>
    <property type="match status" value="1"/>
</dbReference>
<comment type="subcellular location">
    <subcellularLocation>
        <location evidence="2">Membrane</location>
    </subcellularLocation>
</comment>
<evidence type="ECO:0000259" key="12">
    <source>
        <dbReference type="PROSITE" id="PS50885"/>
    </source>
</evidence>
<dbReference type="InterPro" id="IPR003594">
    <property type="entry name" value="HATPase_dom"/>
</dbReference>
<feature type="domain" description="Histidine kinase" evidence="10">
    <location>
        <begin position="190"/>
        <end position="426"/>
    </location>
</feature>
<dbReference type="SUPFAM" id="SSF47384">
    <property type="entry name" value="Homodimeric domain of signal transducing histidine kinase"/>
    <property type="match status" value="1"/>
</dbReference>
<dbReference type="PROSITE" id="PS50885">
    <property type="entry name" value="HAMP"/>
    <property type="match status" value="1"/>
</dbReference>
<dbReference type="PANTHER" id="PTHR43047">
    <property type="entry name" value="TWO-COMPONENT HISTIDINE PROTEIN KINASE"/>
    <property type="match status" value="1"/>
</dbReference>
<dbReference type="PRINTS" id="PR00344">
    <property type="entry name" value="BCTRLSENSOR"/>
</dbReference>
<dbReference type="CDD" id="cd16922">
    <property type="entry name" value="HATPase_EvgS-ArcB-TorS-like"/>
    <property type="match status" value="1"/>
</dbReference>
<accession>A0ABX1LTL1</accession>
<dbReference type="PROSITE" id="PS50109">
    <property type="entry name" value="HIS_KIN"/>
    <property type="match status" value="1"/>
</dbReference>
<dbReference type="Pfam" id="PF00672">
    <property type="entry name" value="HAMP"/>
    <property type="match status" value="1"/>
</dbReference>
<keyword evidence="7" id="KW-0902">Two-component regulatory system</keyword>
<keyword evidence="9" id="KW-0472">Membrane</keyword>
<dbReference type="CDD" id="cd00082">
    <property type="entry name" value="HisKA"/>
    <property type="match status" value="1"/>
</dbReference>
<dbReference type="EC" id="2.7.13.3" evidence="3"/>
<dbReference type="SUPFAM" id="SSF158472">
    <property type="entry name" value="HAMP domain-like"/>
    <property type="match status" value="1"/>
</dbReference>
<dbReference type="Gene3D" id="1.10.287.130">
    <property type="match status" value="1"/>
</dbReference>
<dbReference type="SUPFAM" id="SSF52172">
    <property type="entry name" value="CheY-like"/>
    <property type="match status" value="1"/>
</dbReference>
<keyword evidence="9" id="KW-0812">Transmembrane</keyword>
<keyword evidence="9" id="KW-1133">Transmembrane helix</keyword>
<dbReference type="InterPro" id="IPR011006">
    <property type="entry name" value="CheY-like_superfamily"/>
</dbReference>
<comment type="catalytic activity">
    <reaction evidence="1">
        <text>ATP + protein L-histidine = ADP + protein N-phospho-L-histidine.</text>
        <dbReference type="EC" id="2.7.13.3"/>
    </reaction>
</comment>
<evidence type="ECO:0000256" key="6">
    <source>
        <dbReference type="ARBA" id="ARBA00022777"/>
    </source>
</evidence>
<evidence type="ECO:0000313" key="13">
    <source>
        <dbReference type="EMBL" id="NMF58855.1"/>
    </source>
</evidence>
<keyword evidence="4 8" id="KW-0597">Phosphoprotein</keyword>
<dbReference type="Gene3D" id="1.10.8.500">
    <property type="entry name" value="HAMP domain in histidine kinase"/>
    <property type="match status" value="1"/>
</dbReference>
<dbReference type="Pfam" id="PF00512">
    <property type="entry name" value="HisKA"/>
    <property type="match status" value="1"/>
</dbReference>
<evidence type="ECO:0000256" key="1">
    <source>
        <dbReference type="ARBA" id="ARBA00000085"/>
    </source>
</evidence>
<dbReference type="SUPFAM" id="SSF55874">
    <property type="entry name" value="ATPase domain of HSP90 chaperone/DNA topoisomerase II/histidine kinase"/>
    <property type="match status" value="1"/>
</dbReference>
<dbReference type="InterPro" id="IPR036890">
    <property type="entry name" value="HATPase_C_sf"/>
</dbReference>
<evidence type="ECO:0000256" key="4">
    <source>
        <dbReference type="ARBA" id="ARBA00022553"/>
    </source>
</evidence>
<feature type="modified residue" description="4-aspartylphosphate" evidence="8">
    <location>
        <position position="500"/>
    </location>
</feature>
<evidence type="ECO:0000313" key="14">
    <source>
        <dbReference type="Proteomes" id="UP000738376"/>
    </source>
</evidence>
<dbReference type="SMART" id="SM00387">
    <property type="entry name" value="HATPase_c"/>
    <property type="match status" value="1"/>
</dbReference>
<dbReference type="SMART" id="SM00388">
    <property type="entry name" value="HisKA"/>
    <property type="match status" value="1"/>
</dbReference>
<evidence type="ECO:0000256" key="5">
    <source>
        <dbReference type="ARBA" id="ARBA00022679"/>
    </source>
</evidence>
<evidence type="ECO:0000256" key="8">
    <source>
        <dbReference type="PROSITE-ProRule" id="PRU00169"/>
    </source>
</evidence>
<feature type="transmembrane region" description="Helical" evidence="9">
    <location>
        <begin position="84"/>
        <end position="103"/>
    </location>
</feature>
<evidence type="ECO:0000256" key="7">
    <source>
        <dbReference type="ARBA" id="ARBA00023012"/>
    </source>
</evidence>
<dbReference type="InterPro" id="IPR036097">
    <property type="entry name" value="HisK_dim/P_sf"/>
</dbReference>
<dbReference type="CDD" id="cd17546">
    <property type="entry name" value="REC_hyHK_CKI1_RcsC-like"/>
    <property type="match status" value="1"/>
</dbReference>
<dbReference type="Pfam" id="PF00072">
    <property type="entry name" value="Response_reg"/>
    <property type="match status" value="1"/>
</dbReference>
<dbReference type="InterPro" id="IPR001789">
    <property type="entry name" value="Sig_transdc_resp-reg_receiver"/>
</dbReference>
<name>A0ABX1LTL1_9CYAN</name>
<protein>
    <recommendedName>
        <fullName evidence="3">histidine kinase</fullName>
        <ecNumber evidence="3">2.7.13.3</ecNumber>
    </recommendedName>
</protein>
<dbReference type="SMART" id="SM00448">
    <property type="entry name" value="REC"/>
    <property type="match status" value="1"/>
</dbReference>
<sequence>MRIAEIQASQSPDYLLQSTIKHLTKSSQGVRGISARQQLDFDLDGKRQFVEVFPIKDQRGIDWIIVLVVPEDDFMETINKNTTFTILLCLLTLLATIGIGVFSSRLIVAPMKKLTTAAKAIAEGDLEQEVNTHGVLEAEVLANSFNQMSLQLKESFEVLEQRVADRTIELSQAKELADAANQAKSEFLASMSHELRTPLNGILGYTQILSRSKAITTKERQGIDIIHQCGSHLLTLINDILDLSKIEARKLEITSQAIHLQSFLQGVVEICRLRAEKKGIQLIVNLDKDLPEGIFVDDKRLRQVLINLIGNAIKFTDQGNVTLSIQNLSSQNISNQISSSSEQFAISTQVLLRFQVEDTGIGIDNRYKEKIFDAFEQVGNKKRQVEGTGLGLAISQRIIGLMGSRIEVSSELGRGSTFSFDIVCETTSSFEQKVLAENGSQIVGYEGEPRHLLVVDDRWENRSVLANLLTAIGFEVDEAGNGQEALTQIRQKSYDLIITDIIMPVMDGFELLRKIRNDMAIKDLVVIVSSASVSDTEQQKTEEMGGNAFLAKPINVDDLLQLISKYLQLTWKYEEVTKLPNFTENQTSDLEIIAPPSEDLRILLGLSQKGMFLKFTQHLELISQKSDRYQPFIQKLTQMAMEFEGELIESTILKYLEIS</sequence>
<evidence type="ECO:0000259" key="11">
    <source>
        <dbReference type="PROSITE" id="PS50110"/>
    </source>
</evidence>
<evidence type="ECO:0000256" key="2">
    <source>
        <dbReference type="ARBA" id="ARBA00004370"/>
    </source>
</evidence>
<proteinExistence type="predicted"/>
<dbReference type="Proteomes" id="UP000738376">
    <property type="component" value="Unassembled WGS sequence"/>
</dbReference>
<dbReference type="InterPro" id="IPR004358">
    <property type="entry name" value="Sig_transdc_His_kin-like_C"/>
</dbReference>
<dbReference type="InterPro" id="IPR003660">
    <property type="entry name" value="HAMP_dom"/>
</dbReference>
<feature type="domain" description="Response regulatory" evidence="11">
    <location>
        <begin position="451"/>
        <end position="567"/>
    </location>
</feature>
<dbReference type="Gene3D" id="3.30.450.20">
    <property type="entry name" value="PAS domain"/>
    <property type="match status" value="1"/>
</dbReference>
<dbReference type="Pfam" id="PF02518">
    <property type="entry name" value="HATPase_c"/>
    <property type="match status" value="1"/>
</dbReference>
<comment type="caution">
    <text evidence="13">The sequence shown here is derived from an EMBL/GenBank/DDBJ whole genome shotgun (WGS) entry which is preliminary data.</text>
</comment>
<evidence type="ECO:0000256" key="3">
    <source>
        <dbReference type="ARBA" id="ARBA00012438"/>
    </source>
</evidence>